<dbReference type="AlphaFoldDB" id="A0A919WE93"/>
<evidence type="ECO:0000313" key="1">
    <source>
        <dbReference type="EMBL" id="GIN60345.1"/>
    </source>
</evidence>
<evidence type="ECO:0000313" key="2">
    <source>
        <dbReference type="Proteomes" id="UP000682111"/>
    </source>
</evidence>
<dbReference type="EMBL" id="BORC01000001">
    <property type="protein sequence ID" value="GIN60345.1"/>
    <property type="molecule type" value="Genomic_DNA"/>
</dbReference>
<organism evidence="1 2">
    <name type="scientific">Robertmurraya siralis</name>
    <dbReference type="NCBI Taxonomy" id="77777"/>
    <lineage>
        <taxon>Bacteria</taxon>
        <taxon>Bacillati</taxon>
        <taxon>Bacillota</taxon>
        <taxon>Bacilli</taxon>
        <taxon>Bacillales</taxon>
        <taxon>Bacillaceae</taxon>
        <taxon>Robertmurraya</taxon>
    </lineage>
</organism>
<sequence>MSQKSSLSYPHDLLSCAIMAIAYQINQVFGNIYMKDSMGPSVNESSVLKNGDYSDEKSKKRASGSKICYIYFRIINYVFRSCIID</sequence>
<accession>A0A919WE93</accession>
<protein>
    <submittedName>
        <fullName evidence="1">Uncharacterized protein</fullName>
    </submittedName>
</protein>
<comment type="caution">
    <text evidence="1">The sequence shown here is derived from an EMBL/GenBank/DDBJ whole genome shotgun (WGS) entry which is preliminary data.</text>
</comment>
<name>A0A919WE93_9BACI</name>
<proteinExistence type="predicted"/>
<reference evidence="1" key="1">
    <citation type="submission" date="2021-03" db="EMBL/GenBank/DDBJ databases">
        <title>Antimicrobial resistance genes in bacteria isolated from Japanese honey, and their potential for conferring macrolide and lincosamide resistance in the American foulbrood pathogen Paenibacillus larvae.</title>
        <authorList>
            <person name="Okamoto M."/>
            <person name="Kumagai M."/>
            <person name="Kanamori H."/>
            <person name="Takamatsu D."/>
        </authorList>
    </citation>
    <scope>NUCLEOTIDE SEQUENCE</scope>
    <source>
        <strain evidence="1">J27TS8</strain>
    </source>
</reference>
<dbReference type="Proteomes" id="UP000682111">
    <property type="component" value="Unassembled WGS sequence"/>
</dbReference>
<keyword evidence="2" id="KW-1185">Reference proteome</keyword>
<gene>
    <name evidence="1" type="ORF">J27TS8_03380</name>
</gene>